<accession>A0ABP6VAN3</accession>
<comment type="caution">
    <text evidence="3">The sequence shown here is derived from an EMBL/GenBank/DDBJ whole genome shotgun (WGS) entry which is preliminary data.</text>
</comment>
<dbReference type="Pfam" id="PF01844">
    <property type="entry name" value="HNH"/>
    <property type="match status" value="1"/>
</dbReference>
<evidence type="ECO:0000256" key="1">
    <source>
        <dbReference type="SAM" id="MobiDB-lite"/>
    </source>
</evidence>
<feature type="compositionally biased region" description="Basic residues" evidence="1">
    <location>
        <begin position="177"/>
        <end position="193"/>
    </location>
</feature>
<dbReference type="CDD" id="cd00085">
    <property type="entry name" value="HNHc"/>
    <property type="match status" value="1"/>
</dbReference>
<protein>
    <recommendedName>
        <fullName evidence="2">HNH domain-containing protein</fullName>
    </recommendedName>
</protein>
<dbReference type="EMBL" id="BAABDQ010000001">
    <property type="protein sequence ID" value="GAA3531460.1"/>
    <property type="molecule type" value="Genomic_DNA"/>
</dbReference>
<dbReference type="InterPro" id="IPR003615">
    <property type="entry name" value="HNH_nuc"/>
</dbReference>
<keyword evidence="4" id="KW-1185">Reference proteome</keyword>
<name>A0ABP6VAN3_9ACTN</name>
<sequence>MTVLPAAPVPVRTSPVRVVYGRVRARRSALVKPPIRVVWWLVVAALVRALYGRCAHSCAPGSVRVRAGGAGRYAYAAPSGVRGPATVPGAYPGHGRVFPARYSWIDRAKVVRGPGRRRGGGRDAAWVRVPAPYPARTWPGQAGMWWYMPGVARAGRVVDGRRVKYRRVHRTLPSWGARHRSRARAGGRRKPRHMSGEHGRIFRALLAFRDGPRCFYCRAPFADPSTEATFDHYLPSALWLTGRHNAPWNLVLACDPCNGAKGDRLPWPLVWLLLARFRPAVGVLAAAA</sequence>
<feature type="domain" description="HNH" evidence="2">
    <location>
        <begin position="214"/>
        <end position="264"/>
    </location>
</feature>
<gene>
    <name evidence="3" type="ORF">GCM10022419_008200</name>
</gene>
<dbReference type="Gene3D" id="1.10.30.50">
    <property type="match status" value="1"/>
</dbReference>
<dbReference type="Proteomes" id="UP001500630">
    <property type="component" value="Unassembled WGS sequence"/>
</dbReference>
<evidence type="ECO:0000313" key="3">
    <source>
        <dbReference type="EMBL" id="GAA3531460.1"/>
    </source>
</evidence>
<reference evidence="4" key="1">
    <citation type="journal article" date="2019" name="Int. J. Syst. Evol. Microbiol.">
        <title>The Global Catalogue of Microorganisms (GCM) 10K type strain sequencing project: providing services to taxonomists for standard genome sequencing and annotation.</title>
        <authorList>
            <consortium name="The Broad Institute Genomics Platform"/>
            <consortium name="The Broad Institute Genome Sequencing Center for Infectious Disease"/>
            <person name="Wu L."/>
            <person name="Ma J."/>
        </authorList>
    </citation>
    <scope>NUCLEOTIDE SEQUENCE [LARGE SCALE GENOMIC DNA]</scope>
    <source>
        <strain evidence="4">JCM 17326</strain>
    </source>
</reference>
<feature type="region of interest" description="Disordered" evidence="1">
    <location>
        <begin position="176"/>
        <end position="195"/>
    </location>
</feature>
<dbReference type="InterPro" id="IPR002711">
    <property type="entry name" value="HNH"/>
</dbReference>
<organism evidence="3 4">
    <name type="scientific">Nonomuraea rosea</name>
    <dbReference type="NCBI Taxonomy" id="638574"/>
    <lineage>
        <taxon>Bacteria</taxon>
        <taxon>Bacillati</taxon>
        <taxon>Actinomycetota</taxon>
        <taxon>Actinomycetes</taxon>
        <taxon>Streptosporangiales</taxon>
        <taxon>Streptosporangiaceae</taxon>
        <taxon>Nonomuraea</taxon>
    </lineage>
</organism>
<evidence type="ECO:0000259" key="2">
    <source>
        <dbReference type="Pfam" id="PF01844"/>
    </source>
</evidence>
<proteinExistence type="predicted"/>
<evidence type="ECO:0000313" key="4">
    <source>
        <dbReference type="Proteomes" id="UP001500630"/>
    </source>
</evidence>
<dbReference type="RefSeq" id="WP_345558730.1">
    <property type="nucleotide sequence ID" value="NZ_BAABDQ010000001.1"/>
</dbReference>